<feature type="region of interest" description="Disordered" evidence="1">
    <location>
        <begin position="1"/>
        <end position="28"/>
    </location>
</feature>
<dbReference type="AlphaFoldDB" id="A0A2M9BND0"/>
<evidence type="ECO:0000313" key="2">
    <source>
        <dbReference type="EMBL" id="PJJ59444.1"/>
    </source>
</evidence>
<sequence length="104" mass="11339">MAKKTSNPIGFKSKPDPDPNGTGDGFRYSLGDVDEPTAAEEVLKPLRLPRVVPAYVGDGEALEILQAYDIFPLTPLSNTESKLLQVVSALELALDKYEPRHEGE</sequence>
<name>A0A2M9BND0_9BACT</name>
<comment type="caution">
    <text evidence="2">The sequence shown here is derived from an EMBL/GenBank/DDBJ whole genome shotgun (WGS) entry which is preliminary data.</text>
</comment>
<evidence type="ECO:0000256" key="1">
    <source>
        <dbReference type="SAM" id="MobiDB-lite"/>
    </source>
</evidence>
<keyword evidence="3" id="KW-1185">Reference proteome</keyword>
<accession>A0A2M9BND0</accession>
<gene>
    <name evidence="2" type="ORF">CLV45_0861</name>
</gene>
<proteinExistence type="predicted"/>
<reference evidence="2 3" key="1">
    <citation type="submission" date="2017-11" db="EMBL/GenBank/DDBJ databases">
        <title>Genomic Encyclopedia of Archaeal and Bacterial Type Strains, Phase II (KMG-II): From Individual Species to Whole Genera.</title>
        <authorList>
            <person name="Goeker M."/>
        </authorList>
    </citation>
    <scope>NUCLEOTIDE SEQUENCE [LARGE SCALE GENOMIC DNA]</scope>
    <source>
        <strain evidence="2 3">DSM 11115</strain>
    </source>
</reference>
<organism evidence="2 3">
    <name type="scientific">Hymenobacter chitinivorans DSM 11115</name>
    <dbReference type="NCBI Taxonomy" id="1121954"/>
    <lineage>
        <taxon>Bacteria</taxon>
        <taxon>Pseudomonadati</taxon>
        <taxon>Bacteroidota</taxon>
        <taxon>Cytophagia</taxon>
        <taxon>Cytophagales</taxon>
        <taxon>Hymenobacteraceae</taxon>
        <taxon>Hymenobacter</taxon>
    </lineage>
</organism>
<protein>
    <submittedName>
        <fullName evidence="2">Uncharacterized protein</fullName>
    </submittedName>
</protein>
<evidence type="ECO:0000313" key="3">
    <source>
        <dbReference type="Proteomes" id="UP000228535"/>
    </source>
</evidence>
<dbReference type="OrthoDB" id="886608at2"/>
<dbReference type="EMBL" id="PGFA01000001">
    <property type="protein sequence ID" value="PJJ59444.1"/>
    <property type="molecule type" value="Genomic_DNA"/>
</dbReference>
<dbReference type="RefSeq" id="WP_100335165.1">
    <property type="nucleotide sequence ID" value="NZ_PGFA01000001.1"/>
</dbReference>
<dbReference type="Proteomes" id="UP000228535">
    <property type="component" value="Unassembled WGS sequence"/>
</dbReference>